<organism evidence="1 2">
    <name type="scientific">Paralvinella palmiformis</name>
    <dbReference type="NCBI Taxonomy" id="53620"/>
    <lineage>
        <taxon>Eukaryota</taxon>
        <taxon>Metazoa</taxon>
        <taxon>Spiralia</taxon>
        <taxon>Lophotrochozoa</taxon>
        <taxon>Annelida</taxon>
        <taxon>Polychaeta</taxon>
        <taxon>Sedentaria</taxon>
        <taxon>Canalipalpata</taxon>
        <taxon>Terebellida</taxon>
        <taxon>Terebelliformia</taxon>
        <taxon>Alvinellidae</taxon>
        <taxon>Paralvinella</taxon>
    </lineage>
</organism>
<evidence type="ECO:0000313" key="2">
    <source>
        <dbReference type="Proteomes" id="UP001208570"/>
    </source>
</evidence>
<comment type="caution">
    <text evidence="1">The sequence shown here is derived from an EMBL/GenBank/DDBJ whole genome shotgun (WGS) entry which is preliminary data.</text>
</comment>
<name>A0AAD9NDS8_9ANNE</name>
<accession>A0AAD9NDS8</accession>
<sequence length="173" mass="19511">MYLFGIFTEIRVTGFQSHALSDSNQPIRMPHGSFHLNHFHPSRSVRHCYNLLGAIHPNSVMIRGKMASRHLGNGETGIGVSVLIPVRVLRSRSFRHPIDVHGTDSSRRGESLVCWLSARPKRKLPKNPETRLGGDPSPPDGLVDAFIRYRTEAIDWTVRCAHRKCAMPNPAWM</sequence>
<gene>
    <name evidence="1" type="ORF">LSH36_58g18079</name>
</gene>
<dbReference type="EMBL" id="JAODUP010000058">
    <property type="protein sequence ID" value="KAK2164858.1"/>
    <property type="molecule type" value="Genomic_DNA"/>
</dbReference>
<proteinExistence type="predicted"/>
<evidence type="ECO:0000313" key="1">
    <source>
        <dbReference type="EMBL" id="KAK2164858.1"/>
    </source>
</evidence>
<reference evidence="1" key="1">
    <citation type="journal article" date="2023" name="Mol. Biol. Evol.">
        <title>Third-Generation Sequencing Reveals the Adaptive Role of the Epigenome in Three Deep-Sea Polychaetes.</title>
        <authorList>
            <person name="Perez M."/>
            <person name="Aroh O."/>
            <person name="Sun Y."/>
            <person name="Lan Y."/>
            <person name="Juniper S.K."/>
            <person name="Young C.R."/>
            <person name="Angers B."/>
            <person name="Qian P.Y."/>
        </authorList>
    </citation>
    <scope>NUCLEOTIDE SEQUENCE</scope>
    <source>
        <strain evidence="1">P08H-3</strain>
    </source>
</reference>
<keyword evidence="2" id="KW-1185">Reference proteome</keyword>
<dbReference type="AlphaFoldDB" id="A0AAD9NDS8"/>
<protein>
    <submittedName>
        <fullName evidence="1">Uncharacterized protein</fullName>
    </submittedName>
</protein>
<dbReference type="Proteomes" id="UP001208570">
    <property type="component" value="Unassembled WGS sequence"/>
</dbReference>